<reference evidence="2 3" key="2">
    <citation type="submission" date="2021-03" db="EMBL/GenBank/DDBJ databases">
        <title>Genomic Encyclopedia of Type Strains, Phase IV (KMG-IV): sequencing the most valuable type-strain genomes for metagenomic binning, comparative biology and taxonomic classification.</title>
        <authorList>
            <person name="Goeker M."/>
        </authorList>
    </citation>
    <scope>NUCLEOTIDE SEQUENCE [LARGE SCALE GENOMIC DNA]</scope>
    <source>
        <strain evidence="2 3">DSM 41954</strain>
    </source>
</reference>
<evidence type="ECO:0000313" key="2">
    <source>
        <dbReference type="EMBL" id="MBP2062293.1"/>
    </source>
</evidence>
<dbReference type="HOGENOM" id="CLU_3141229_0_0_11"/>
<reference evidence="1" key="1">
    <citation type="submission" date="2014-05" db="EMBL/GenBank/DDBJ databases">
        <authorList>
            <person name="Horn Fabian"/>
        </authorList>
    </citation>
    <scope>NUCLEOTIDE SEQUENCE</scope>
</reference>
<dbReference type="EMBL" id="JAGGLR010000008">
    <property type="protein sequence ID" value="MBP2062293.1"/>
    <property type="molecule type" value="Genomic_DNA"/>
</dbReference>
<dbReference type="EMBL" id="LK022848">
    <property type="protein sequence ID" value="CDR07510.1"/>
    <property type="molecule type" value="Genomic_DNA"/>
</dbReference>
<keyword evidence="3" id="KW-1185">Reference proteome</keyword>
<proteinExistence type="predicted"/>
<dbReference type="AlphaFoldDB" id="A0A060ZN06"/>
<sequence>MTVLAVHGIGNHQGRARSQAAERLADGWRPSLAAGYRDTGLTFPYRICG</sequence>
<dbReference type="RefSeq" id="WP_209468696.1">
    <property type="nucleotide sequence ID" value="NZ_BAABDR010000003.1"/>
</dbReference>
<protein>
    <submittedName>
        <fullName evidence="1">Uncharacterized protein</fullName>
    </submittedName>
</protein>
<name>A0A060ZN06_9ACTN</name>
<accession>A0A060ZN06</accession>
<organism evidence="1">
    <name type="scientific">Streptomyces iranensis</name>
    <dbReference type="NCBI Taxonomy" id="576784"/>
    <lineage>
        <taxon>Bacteria</taxon>
        <taxon>Bacillati</taxon>
        <taxon>Actinomycetota</taxon>
        <taxon>Actinomycetes</taxon>
        <taxon>Kitasatosporales</taxon>
        <taxon>Streptomycetaceae</taxon>
        <taxon>Streptomyces</taxon>
        <taxon>Streptomyces violaceusniger group</taxon>
    </lineage>
</organism>
<gene>
    <name evidence="2" type="ORF">J2Z30_003309</name>
    <name evidence="1" type="ORF">SIRAN4242</name>
</gene>
<evidence type="ECO:0000313" key="3">
    <source>
        <dbReference type="Proteomes" id="UP000756710"/>
    </source>
</evidence>
<dbReference type="Proteomes" id="UP000756710">
    <property type="component" value="Unassembled WGS sequence"/>
</dbReference>
<evidence type="ECO:0000313" key="1">
    <source>
        <dbReference type="EMBL" id="CDR07510.1"/>
    </source>
</evidence>